<keyword evidence="12" id="KW-1185">Reference proteome</keyword>
<dbReference type="Pfam" id="PF00096">
    <property type="entry name" value="zf-C2H2"/>
    <property type="match status" value="1"/>
</dbReference>
<dbReference type="InterPro" id="IPR013087">
    <property type="entry name" value="Znf_C2H2_type"/>
</dbReference>
<comment type="subcellular location">
    <subcellularLocation>
        <location evidence="1">Nucleus</location>
    </subcellularLocation>
</comment>
<dbReference type="GO" id="GO:0001227">
    <property type="term" value="F:DNA-binding transcription repressor activity, RNA polymerase II-specific"/>
    <property type="evidence" value="ECO:0007669"/>
    <property type="project" value="TreeGrafter"/>
</dbReference>
<keyword evidence="7" id="KW-0539">Nucleus</keyword>
<keyword evidence="5" id="KW-0805">Transcription regulation</keyword>
<evidence type="ECO:0000256" key="6">
    <source>
        <dbReference type="ARBA" id="ARBA00023163"/>
    </source>
</evidence>
<keyword evidence="8" id="KW-0863">Zinc-finger</keyword>
<evidence type="ECO:0000256" key="1">
    <source>
        <dbReference type="ARBA" id="ARBA00004123"/>
    </source>
</evidence>
<accession>A0A8J2R280</accession>
<evidence type="ECO:0000256" key="2">
    <source>
        <dbReference type="ARBA" id="ARBA00022723"/>
    </source>
</evidence>
<feature type="compositionally biased region" description="Basic and acidic residues" evidence="9">
    <location>
        <begin position="430"/>
        <end position="440"/>
    </location>
</feature>
<evidence type="ECO:0000256" key="9">
    <source>
        <dbReference type="SAM" id="MobiDB-lite"/>
    </source>
</evidence>
<dbReference type="SUPFAM" id="SSF57667">
    <property type="entry name" value="beta-beta-alpha zinc fingers"/>
    <property type="match status" value="1"/>
</dbReference>
<feature type="domain" description="C2H2-type" evidence="10">
    <location>
        <begin position="187"/>
        <end position="209"/>
    </location>
</feature>
<evidence type="ECO:0000313" key="11">
    <source>
        <dbReference type="EMBL" id="CAG9577447.1"/>
    </source>
</evidence>
<dbReference type="PROSITE" id="PS50157">
    <property type="entry name" value="ZINC_FINGER_C2H2_2"/>
    <property type="match status" value="6"/>
</dbReference>
<feature type="domain" description="C2H2-type" evidence="10">
    <location>
        <begin position="246"/>
        <end position="273"/>
    </location>
</feature>
<sequence length="919" mass="107389">MEIEEYAIDEDTVCGVCQAEFLDVVDLQTHISQYHLSNRNNYCPFCIQNFPDLEEFAFHMRNEHFASILYCKYCTRFFIDEEVLRNHEVKHQCSELNQKICCSQCESVFDEISQVETHEFSEHRFRDDSIMLQDAYTLLSSLLNMNIKLFIQSLCENLLFDCTRCGFSTFNRSLFIEHLKKENKQCYVCDICCNVFKTKDVLSKHCNTHIYTENPRKMSVPNQCKRCKKVLNTTNMRNHHKTCVDMKCGTCNLSFDSVTSYAEHAASHSSEKTVPLQICKYCQRPLVGADVLEKHIQRQHKHELHLYKYHCKSCDKIFKHPKLLFGHFFSQHKDIKPYICNMCNISFRMRKNFTIHIKLDHKSDGSVEFDDQFYVHFTEKKSDKNKENTDGEESERNELQTNDEEPKTCEEDVTIIGEYTKRNDKVADDKIDAGREKNEDVEAGVEVTVEEVDNEDSHEATRKEKTLDRVEITDIDSDGKSGEATDTSPVEESEKQRVTALEENEDTVKHKIYRDSDSDDSDAPLMNMKRKTLKQRRKRTTKNVSNKFTCSQCGRNCYTFQHYHRHVALHKKNEIKTCIKCHKAFRHQSQLERHIKKQHSSSKLTETLKKVMERKNNETKIGEERSKRFEDSVEEDGTERIELIRAKTFRSTLKRVEIERASTPVTITPVTMTQDDTLSAKKFIESFMPEKQESSITISSCLTIKRVTGDKRPPTIMLTKYTPETEMEIRPRLRMPVKYKDEHTQAHDVTIRVVNKEVRSNFKLNTSRYHETEPGLVTEVPGVAEEVLLDGERNRSLIINDVLNSDSIKIGHLWPQAPPYYRIVKINEVEKSPEPEVEEFVETDLTLPNGTKLVNVNPLSHLLGDRQLRDIRRARTKYYHPKVKNIAQTLAEALMKLDKTRYQLRKEHKKTTRQASEKT</sequence>
<dbReference type="SMART" id="SM00355">
    <property type="entry name" value="ZnF_C2H2"/>
    <property type="match status" value="12"/>
</dbReference>
<evidence type="ECO:0000256" key="4">
    <source>
        <dbReference type="ARBA" id="ARBA00022833"/>
    </source>
</evidence>
<feature type="domain" description="C2H2-type" evidence="10">
    <location>
        <begin position="338"/>
        <end position="366"/>
    </location>
</feature>
<organism evidence="11 12">
    <name type="scientific">Danaus chrysippus</name>
    <name type="common">African queen</name>
    <dbReference type="NCBI Taxonomy" id="151541"/>
    <lineage>
        <taxon>Eukaryota</taxon>
        <taxon>Metazoa</taxon>
        <taxon>Ecdysozoa</taxon>
        <taxon>Arthropoda</taxon>
        <taxon>Hexapoda</taxon>
        <taxon>Insecta</taxon>
        <taxon>Pterygota</taxon>
        <taxon>Neoptera</taxon>
        <taxon>Endopterygota</taxon>
        <taxon>Lepidoptera</taxon>
        <taxon>Glossata</taxon>
        <taxon>Ditrysia</taxon>
        <taxon>Papilionoidea</taxon>
        <taxon>Nymphalidae</taxon>
        <taxon>Danainae</taxon>
        <taxon>Danaini</taxon>
        <taxon>Danaina</taxon>
        <taxon>Danaus</taxon>
        <taxon>Anosia</taxon>
    </lineage>
</organism>
<dbReference type="Gene3D" id="3.30.160.60">
    <property type="entry name" value="Classic Zinc Finger"/>
    <property type="match status" value="4"/>
</dbReference>
<dbReference type="OrthoDB" id="7950901at2759"/>
<evidence type="ECO:0000256" key="7">
    <source>
        <dbReference type="ARBA" id="ARBA00023242"/>
    </source>
</evidence>
<dbReference type="GO" id="GO:0008270">
    <property type="term" value="F:zinc ion binding"/>
    <property type="evidence" value="ECO:0007669"/>
    <property type="project" value="UniProtKB-KW"/>
</dbReference>
<evidence type="ECO:0000256" key="5">
    <source>
        <dbReference type="ARBA" id="ARBA00023015"/>
    </source>
</evidence>
<evidence type="ECO:0000256" key="3">
    <source>
        <dbReference type="ARBA" id="ARBA00022737"/>
    </source>
</evidence>
<feature type="domain" description="C2H2-type" evidence="10">
    <location>
        <begin position="309"/>
        <end position="337"/>
    </location>
</feature>
<name>A0A8J2R280_9NEOP</name>
<dbReference type="InterPro" id="IPR036236">
    <property type="entry name" value="Znf_C2H2_sf"/>
</dbReference>
<evidence type="ECO:0000256" key="8">
    <source>
        <dbReference type="PROSITE-ProRule" id="PRU00042"/>
    </source>
</evidence>
<comment type="caution">
    <text evidence="11">The sequence shown here is derived from an EMBL/GenBank/DDBJ whole genome shotgun (WGS) entry which is preliminary data.</text>
</comment>
<feature type="compositionally biased region" description="Acidic residues" evidence="9">
    <location>
        <begin position="441"/>
        <end position="454"/>
    </location>
</feature>
<feature type="compositionally biased region" description="Basic and acidic residues" evidence="9">
    <location>
        <begin position="381"/>
        <end position="410"/>
    </location>
</feature>
<dbReference type="Proteomes" id="UP000789524">
    <property type="component" value="Unassembled WGS sequence"/>
</dbReference>
<gene>
    <name evidence="11" type="ORF">DCHRY22_LOCUS12277</name>
</gene>
<proteinExistence type="predicted"/>
<keyword evidence="6" id="KW-0804">Transcription</keyword>
<feature type="region of interest" description="Disordered" evidence="9">
    <location>
        <begin position="381"/>
        <end position="411"/>
    </location>
</feature>
<keyword evidence="4" id="KW-0862">Zinc</keyword>
<dbReference type="AlphaFoldDB" id="A0A8J2R280"/>
<dbReference type="EMBL" id="CAKASE010000076">
    <property type="protein sequence ID" value="CAG9577447.1"/>
    <property type="molecule type" value="Genomic_DNA"/>
</dbReference>
<keyword evidence="3" id="KW-0677">Repeat</keyword>
<feature type="domain" description="C2H2-type" evidence="10">
    <location>
        <begin position="576"/>
        <end position="604"/>
    </location>
</feature>
<dbReference type="PROSITE" id="PS00028">
    <property type="entry name" value="ZINC_FINGER_C2H2_1"/>
    <property type="match status" value="9"/>
</dbReference>
<dbReference type="PANTHER" id="PTHR24399:SF70">
    <property type="entry name" value="C2H2-TYPE DOMAIN-CONTAINING PROTEIN"/>
    <property type="match status" value="1"/>
</dbReference>
<feature type="region of interest" description="Disordered" evidence="9">
    <location>
        <begin position="430"/>
        <end position="507"/>
    </location>
</feature>
<feature type="compositionally biased region" description="Basic and acidic residues" evidence="9">
    <location>
        <begin position="455"/>
        <end position="483"/>
    </location>
</feature>
<keyword evidence="2" id="KW-0479">Metal-binding</keyword>
<reference evidence="11" key="1">
    <citation type="submission" date="2021-09" db="EMBL/GenBank/DDBJ databases">
        <authorList>
            <person name="Martin H S."/>
        </authorList>
    </citation>
    <scope>NUCLEOTIDE SEQUENCE</scope>
</reference>
<feature type="domain" description="C2H2-type" evidence="10">
    <location>
        <begin position="548"/>
        <end position="575"/>
    </location>
</feature>
<dbReference type="GO" id="GO:0005654">
    <property type="term" value="C:nucleoplasm"/>
    <property type="evidence" value="ECO:0007669"/>
    <property type="project" value="TreeGrafter"/>
</dbReference>
<evidence type="ECO:0000259" key="10">
    <source>
        <dbReference type="PROSITE" id="PS50157"/>
    </source>
</evidence>
<dbReference type="GO" id="GO:0000978">
    <property type="term" value="F:RNA polymerase II cis-regulatory region sequence-specific DNA binding"/>
    <property type="evidence" value="ECO:0007669"/>
    <property type="project" value="TreeGrafter"/>
</dbReference>
<protein>
    <submittedName>
        <fullName evidence="11">(African queen) hypothetical protein</fullName>
    </submittedName>
</protein>
<evidence type="ECO:0000313" key="12">
    <source>
        <dbReference type="Proteomes" id="UP000789524"/>
    </source>
</evidence>
<dbReference type="PANTHER" id="PTHR24399">
    <property type="entry name" value="ZINC FINGER AND BTB DOMAIN-CONTAINING"/>
    <property type="match status" value="1"/>
</dbReference>